<dbReference type="InterPro" id="IPR049942">
    <property type="entry name" value="DML1/Misato"/>
</dbReference>
<feature type="domain" description="Misato Segment II tubulin-like" evidence="5">
    <location>
        <begin position="2"/>
        <end position="130"/>
    </location>
</feature>
<dbReference type="AlphaFoldDB" id="A0A5N6KRZ0"/>
<evidence type="ECO:0008006" key="9">
    <source>
        <dbReference type="Google" id="ProtNLM"/>
    </source>
</evidence>
<gene>
    <name evidence="7" type="ORF">FH972_022220</name>
</gene>
<organism evidence="7 8">
    <name type="scientific">Carpinus fangiana</name>
    <dbReference type="NCBI Taxonomy" id="176857"/>
    <lineage>
        <taxon>Eukaryota</taxon>
        <taxon>Viridiplantae</taxon>
        <taxon>Streptophyta</taxon>
        <taxon>Embryophyta</taxon>
        <taxon>Tracheophyta</taxon>
        <taxon>Spermatophyta</taxon>
        <taxon>Magnoliopsida</taxon>
        <taxon>eudicotyledons</taxon>
        <taxon>Gunneridae</taxon>
        <taxon>Pentapetalae</taxon>
        <taxon>rosids</taxon>
        <taxon>fabids</taxon>
        <taxon>Fagales</taxon>
        <taxon>Betulaceae</taxon>
        <taxon>Carpinus</taxon>
    </lineage>
</organism>
<accession>A0A5N6KRZ0</accession>
<dbReference type="PANTHER" id="PTHR13391">
    <property type="entry name" value="MITOCHONDRIAL DISTRIBUTION REGULATOR MISATO"/>
    <property type="match status" value="1"/>
</dbReference>
<dbReference type="InterPro" id="IPR036525">
    <property type="entry name" value="Tubulin/FtsZ_GTPase_sf"/>
</dbReference>
<evidence type="ECO:0000259" key="6">
    <source>
        <dbReference type="Pfam" id="PF14881"/>
    </source>
</evidence>
<comment type="similarity">
    <text evidence="2">Belongs to the misato family.</text>
</comment>
<keyword evidence="3" id="KW-0496">Mitochondrion</keyword>
<evidence type="ECO:0000256" key="2">
    <source>
        <dbReference type="ARBA" id="ARBA00008507"/>
    </source>
</evidence>
<evidence type="ECO:0000256" key="3">
    <source>
        <dbReference type="ARBA" id="ARBA00023128"/>
    </source>
</evidence>
<dbReference type="GO" id="GO:0007005">
    <property type="term" value="P:mitochondrion organization"/>
    <property type="evidence" value="ECO:0007669"/>
    <property type="project" value="InterPro"/>
</dbReference>
<dbReference type="GO" id="GO:0005739">
    <property type="term" value="C:mitochondrion"/>
    <property type="evidence" value="ECO:0007669"/>
    <property type="project" value="UniProtKB-SubCell"/>
</dbReference>
<feature type="region of interest" description="Disordered" evidence="4">
    <location>
        <begin position="509"/>
        <end position="528"/>
    </location>
</feature>
<evidence type="ECO:0000256" key="4">
    <source>
        <dbReference type="SAM" id="MobiDB-lite"/>
    </source>
</evidence>
<dbReference type="OrthoDB" id="271881at2759"/>
<evidence type="ECO:0000256" key="1">
    <source>
        <dbReference type="ARBA" id="ARBA00004173"/>
    </source>
</evidence>
<dbReference type="EMBL" id="VIBQ01000010">
    <property type="protein sequence ID" value="KAB8339287.1"/>
    <property type="molecule type" value="Genomic_DNA"/>
</dbReference>
<feature type="domain" description="DML1/Misato tubulin" evidence="6">
    <location>
        <begin position="135"/>
        <end position="320"/>
    </location>
</feature>
<dbReference type="Proteomes" id="UP000327013">
    <property type="component" value="Unassembled WGS sequence"/>
</dbReference>
<dbReference type="Pfam" id="PF10644">
    <property type="entry name" value="Misat_Tub_SegII"/>
    <property type="match status" value="1"/>
</dbReference>
<dbReference type="PANTHER" id="PTHR13391:SF0">
    <property type="entry name" value="PROTEIN MISATO HOMOLOG 1"/>
    <property type="match status" value="1"/>
</dbReference>
<reference evidence="7 8" key="1">
    <citation type="submission" date="2019-06" db="EMBL/GenBank/DDBJ databases">
        <title>A chromosomal-level reference genome of Carpinus fangiana (Coryloideae, Betulaceae).</title>
        <authorList>
            <person name="Yang X."/>
            <person name="Wang Z."/>
            <person name="Zhang L."/>
            <person name="Hao G."/>
            <person name="Liu J."/>
            <person name="Yang Y."/>
        </authorList>
    </citation>
    <scope>NUCLEOTIDE SEQUENCE [LARGE SCALE GENOMIC DNA]</scope>
    <source>
        <strain evidence="7">Cfa_2016G</strain>
        <tissue evidence="7">Leaf</tissue>
    </source>
</reference>
<keyword evidence="8" id="KW-1185">Reference proteome</keyword>
<dbReference type="Gene3D" id="3.40.50.1440">
    <property type="entry name" value="Tubulin/FtsZ, GTPase domain"/>
    <property type="match status" value="1"/>
</dbReference>
<name>A0A5N6KRZ0_9ROSI</name>
<dbReference type="Pfam" id="PF14881">
    <property type="entry name" value="Tubulin_3"/>
    <property type="match status" value="1"/>
</dbReference>
<comment type="subcellular location">
    <subcellularLocation>
        <location evidence="1">Mitochondrion</location>
    </subcellularLocation>
</comment>
<evidence type="ECO:0000259" key="5">
    <source>
        <dbReference type="Pfam" id="PF10644"/>
    </source>
</evidence>
<evidence type="ECO:0000313" key="7">
    <source>
        <dbReference type="EMBL" id="KAB8339287.1"/>
    </source>
</evidence>
<proteinExistence type="inferred from homology"/>
<sequence>MHEIVTLQFGSQANYIGTHFWNTQESYFTYGKYEEESPVDHDICFRQGRGADGSDTYTPRTIIYDFKRNFGTLRRLNELYDVVEANGGDYAAQSLWQYADCILPHLRRNGTPSQHHNPPIAASEYQQALSAGLTPPRLTADRVRYWSDYNRVFMNPKSVVQIYETELNPGQTAFEDWTAGEELFQSLDREEDLFDRDVRTFVEECDQLQGLQILTSADDAWAGFSARYIDRLRDELGKLPVWVWASCRGMQGISAAAASRRAVNKAKSLVEVAQQASLYVPMHAVPSRLPTWAWLEPESAWSTAALQVAALETATLPTRLRTAAGGVGQSGTMDAMTTELDLHGEQRIAELGYQARESESSGAHVNGVTTDERLRAGQQDNSDTAADRAATCDLFPYEDDLSAQVFAQVECTRGKVFNDVEAGNTTGARTAQGVGRRVSRYSASLQFPMLDSYPAVFKFGSHDNSISAGKVAMRSNLQASGRVAGWAHALSAQARRHIEPEERETIGNALSEISEAYGKGGDSDEDWD</sequence>
<dbReference type="SUPFAM" id="SSF52490">
    <property type="entry name" value="Tubulin nucleotide-binding domain-like"/>
    <property type="match status" value="1"/>
</dbReference>
<comment type="caution">
    <text evidence="7">The sequence shown here is derived from an EMBL/GenBank/DDBJ whole genome shotgun (WGS) entry which is preliminary data.</text>
</comment>
<dbReference type="InterPro" id="IPR029209">
    <property type="entry name" value="DML1/Misato_tubulin"/>
</dbReference>
<protein>
    <recommendedName>
        <fullName evidence="9">Tubulin nucleotide-binding domain-like protein</fullName>
    </recommendedName>
</protein>
<dbReference type="InterPro" id="IPR019605">
    <property type="entry name" value="Misato_II_tubulin-like"/>
</dbReference>
<evidence type="ECO:0000313" key="8">
    <source>
        <dbReference type="Proteomes" id="UP000327013"/>
    </source>
</evidence>